<gene>
    <name evidence="1" type="ORF">VNO80_29312</name>
</gene>
<name>A0AAN9LE46_PHACN</name>
<dbReference type="EMBL" id="JAYMYR010000011">
    <property type="protein sequence ID" value="KAK7332559.1"/>
    <property type="molecule type" value="Genomic_DNA"/>
</dbReference>
<reference evidence="1 2" key="1">
    <citation type="submission" date="2024-01" db="EMBL/GenBank/DDBJ databases">
        <title>The genomes of 5 underutilized Papilionoideae crops provide insights into root nodulation and disease resistanc.</title>
        <authorList>
            <person name="Jiang F."/>
        </authorList>
    </citation>
    <scope>NUCLEOTIDE SEQUENCE [LARGE SCALE GENOMIC DNA]</scope>
    <source>
        <strain evidence="1">JINMINGXINNONG_FW02</strain>
        <tissue evidence="1">Leaves</tissue>
    </source>
</reference>
<dbReference type="AlphaFoldDB" id="A0AAN9LE46"/>
<evidence type="ECO:0000313" key="2">
    <source>
        <dbReference type="Proteomes" id="UP001374584"/>
    </source>
</evidence>
<organism evidence="1 2">
    <name type="scientific">Phaseolus coccineus</name>
    <name type="common">Scarlet runner bean</name>
    <name type="synonym">Phaseolus multiflorus</name>
    <dbReference type="NCBI Taxonomy" id="3886"/>
    <lineage>
        <taxon>Eukaryota</taxon>
        <taxon>Viridiplantae</taxon>
        <taxon>Streptophyta</taxon>
        <taxon>Embryophyta</taxon>
        <taxon>Tracheophyta</taxon>
        <taxon>Spermatophyta</taxon>
        <taxon>Magnoliopsida</taxon>
        <taxon>eudicotyledons</taxon>
        <taxon>Gunneridae</taxon>
        <taxon>Pentapetalae</taxon>
        <taxon>rosids</taxon>
        <taxon>fabids</taxon>
        <taxon>Fabales</taxon>
        <taxon>Fabaceae</taxon>
        <taxon>Papilionoideae</taxon>
        <taxon>50 kb inversion clade</taxon>
        <taxon>NPAAA clade</taxon>
        <taxon>indigoferoid/millettioid clade</taxon>
        <taxon>Phaseoleae</taxon>
        <taxon>Phaseolus</taxon>
    </lineage>
</organism>
<dbReference type="Proteomes" id="UP001374584">
    <property type="component" value="Unassembled WGS sequence"/>
</dbReference>
<keyword evidence="2" id="KW-1185">Reference proteome</keyword>
<accession>A0AAN9LE46</accession>
<proteinExistence type="predicted"/>
<evidence type="ECO:0000313" key="1">
    <source>
        <dbReference type="EMBL" id="KAK7332559.1"/>
    </source>
</evidence>
<sequence length="129" mass="14902">MLLREKKPPTSDDNCDRCLPLPSICQHCFLYASSLCSECRFHYFYNLIVRWIQSYQLLLISTHKVTIFCFPFEVSAPPYLSPPSLEGCSCSFVLIYSFTSPSIWLNKKKSCCKKRWSLSWGAQHVYGIG</sequence>
<comment type="caution">
    <text evidence="1">The sequence shown here is derived from an EMBL/GenBank/DDBJ whole genome shotgun (WGS) entry which is preliminary data.</text>
</comment>
<protein>
    <submittedName>
        <fullName evidence="1">Uncharacterized protein</fullName>
    </submittedName>
</protein>